<dbReference type="AlphaFoldDB" id="A0A975GRF1"/>
<dbReference type="Proteomes" id="UP000663722">
    <property type="component" value="Chromosome"/>
</dbReference>
<dbReference type="KEGG" id="dmm:dnm_070500"/>
<reference evidence="1" key="1">
    <citation type="journal article" date="2021" name="Microb. Physiol.">
        <title>Proteogenomic Insights into the Physiology of Marine, Sulfate-Reducing, Filamentous Desulfonema limicola and Desulfonema magnum.</title>
        <authorList>
            <person name="Schnaars V."/>
            <person name="Wohlbrand L."/>
            <person name="Scheve S."/>
            <person name="Hinrichs C."/>
            <person name="Reinhardt R."/>
            <person name="Rabus R."/>
        </authorList>
    </citation>
    <scope>NUCLEOTIDE SEQUENCE</scope>
    <source>
        <strain evidence="1">4be13</strain>
    </source>
</reference>
<gene>
    <name evidence="1" type="ORF">dnm_070500</name>
</gene>
<evidence type="ECO:0000313" key="2">
    <source>
        <dbReference type="Proteomes" id="UP000663722"/>
    </source>
</evidence>
<keyword evidence="2" id="KW-1185">Reference proteome</keyword>
<name>A0A975GRF1_9BACT</name>
<dbReference type="EMBL" id="CP061800">
    <property type="protein sequence ID" value="QTA90986.1"/>
    <property type="molecule type" value="Genomic_DNA"/>
</dbReference>
<accession>A0A975GRF1</accession>
<organism evidence="1 2">
    <name type="scientific">Desulfonema magnum</name>
    <dbReference type="NCBI Taxonomy" id="45655"/>
    <lineage>
        <taxon>Bacteria</taxon>
        <taxon>Pseudomonadati</taxon>
        <taxon>Thermodesulfobacteriota</taxon>
        <taxon>Desulfobacteria</taxon>
        <taxon>Desulfobacterales</taxon>
        <taxon>Desulfococcaceae</taxon>
        <taxon>Desulfonema</taxon>
    </lineage>
</organism>
<proteinExistence type="predicted"/>
<sequence length="64" mass="7617">MHCPGKKPISPWPSLLIARKYFEIYIISDDYIQPNRSKRFDLLKMSADRWKIALICSARIFFNI</sequence>
<evidence type="ECO:0000313" key="1">
    <source>
        <dbReference type="EMBL" id="QTA90986.1"/>
    </source>
</evidence>
<protein>
    <submittedName>
        <fullName evidence="1">Uncharacterized protein</fullName>
    </submittedName>
</protein>